<sequence length="124" mass="13741">MIDQDRFGHDVTALMETLRAKLGARGSSLHKRLRRAGRRLPKSGHRAGQVLTEAERWMAHPKLRARLDAGKIDAALTEINRQLEDVDPVDARKGMLLGMAGGLVFNLMIAVAVLIAVLRWRGLV</sequence>
<keyword evidence="1" id="KW-1133">Transmembrane helix</keyword>
<gene>
    <name evidence="2" type="ORF">N7U68_17825</name>
</gene>
<dbReference type="Proteomes" id="UP001064087">
    <property type="component" value="Chromosome"/>
</dbReference>
<name>A0ABY6DD50_9RHOB</name>
<evidence type="ECO:0000313" key="3">
    <source>
        <dbReference type="Proteomes" id="UP001064087"/>
    </source>
</evidence>
<reference evidence="2" key="1">
    <citation type="submission" date="2022-10" db="EMBL/GenBank/DDBJ databases">
        <title>Roseovarius pelagicus sp. nov., isolated from Arctic seawater.</title>
        <authorList>
            <person name="Hong Y.W."/>
            <person name="Hwang C.Y."/>
        </authorList>
    </citation>
    <scope>NUCLEOTIDE SEQUENCE</scope>
    <source>
        <strain evidence="2">HL-MP18</strain>
    </source>
</reference>
<dbReference type="EMBL" id="CP106738">
    <property type="protein sequence ID" value="UXX82918.1"/>
    <property type="molecule type" value="Genomic_DNA"/>
</dbReference>
<proteinExistence type="predicted"/>
<keyword evidence="3" id="KW-1185">Reference proteome</keyword>
<dbReference type="RefSeq" id="WP_263047690.1">
    <property type="nucleotide sequence ID" value="NZ_CP106738.1"/>
</dbReference>
<protein>
    <recommendedName>
        <fullName evidence="4">Holin-X, holin superfamily III</fullName>
    </recommendedName>
</protein>
<keyword evidence="1" id="KW-0472">Membrane</keyword>
<evidence type="ECO:0000313" key="2">
    <source>
        <dbReference type="EMBL" id="UXX82918.1"/>
    </source>
</evidence>
<feature type="transmembrane region" description="Helical" evidence="1">
    <location>
        <begin position="95"/>
        <end position="118"/>
    </location>
</feature>
<evidence type="ECO:0008006" key="4">
    <source>
        <dbReference type="Google" id="ProtNLM"/>
    </source>
</evidence>
<evidence type="ECO:0000256" key="1">
    <source>
        <dbReference type="SAM" id="Phobius"/>
    </source>
</evidence>
<accession>A0ABY6DD50</accession>
<organism evidence="2 3">
    <name type="scientific">Roseovarius pelagicus</name>
    <dbReference type="NCBI Taxonomy" id="2980108"/>
    <lineage>
        <taxon>Bacteria</taxon>
        <taxon>Pseudomonadati</taxon>
        <taxon>Pseudomonadota</taxon>
        <taxon>Alphaproteobacteria</taxon>
        <taxon>Rhodobacterales</taxon>
        <taxon>Roseobacteraceae</taxon>
        <taxon>Roseovarius</taxon>
    </lineage>
</organism>
<keyword evidence="1" id="KW-0812">Transmembrane</keyword>